<evidence type="ECO:0000313" key="3">
    <source>
        <dbReference type="Proteomes" id="UP001156870"/>
    </source>
</evidence>
<comment type="caution">
    <text evidence="2">The sequence shown here is derived from an EMBL/GenBank/DDBJ whole genome shotgun (WGS) entry which is preliminary data.</text>
</comment>
<dbReference type="RefSeq" id="WP_232592573.1">
    <property type="nucleotide sequence ID" value="NZ_BSPD01000085.1"/>
</dbReference>
<accession>A0AA37WQQ3</accession>
<keyword evidence="1" id="KW-0812">Transmembrane</keyword>
<sequence>MHLPSIPIYLASGSLRYWLYSIFCKALAYALLIICTVFVFNSSVAIAGSFQQKGAAAIRYDLREDRPSRTQYRLRWFPHYQFTNENWSLHGFVVTGDDFSSNYNTLGSGEDRSLEFRHLYTRIKHNNGKTELGVIPPYKGRVSSTGLSKDGWITGLRHVHSWKKFGLMEWVIGSLDHLDEPSVFKRNRKINYLEMEFSSSEYKGFRYELAYEAMLEDHFIRGEIRKSLFNTTFSKNTTWAFEFVQNIEKSALKLIVSMEAELPSAIGDIDWFSYYTYVDEDFGERGELTEDFINFGHSVVTEGSIPIVHGLKGFTKVEIAEQQNRFQLGLEYKW</sequence>
<dbReference type="AlphaFoldDB" id="A0AA37WQQ3"/>
<protein>
    <submittedName>
        <fullName evidence="2">Uncharacterized protein</fullName>
    </submittedName>
</protein>
<feature type="transmembrane region" description="Helical" evidence="1">
    <location>
        <begin position="17"/>
        <end position="40"/>
    </location>
</feature>
<keyword evidence="1" id="KW-1133">Transmembrane helix</keyword>
<evidence type="ECO:0000313" key="2">
    <source>
        <dbReference type="EMBL" id="GLS27652.1"/>
    </source>
</evidence>
<dbReference type="Proteomes" id="UP001156870">
    <property type="component" value="Unassembled WGS sequence"/>
</dbReference>
<reference evidence="2 3" key="1">
    <citation type="journal article" date="2014" name="Int. J. Syst. Evol. Microbiol.">
        <title>Complete genome sequence of Corynebacterium casei LMG S-19264T (=DSM 44701T), isolated from a smear-ripened cheese.</title>
        <authorList>
            <consortium name="US DOE Joint Genome Institute (JGI-PGF)"/>
            <person name="Walter F."/>
            <person name="Albersmeier A."/>
            <person name="Kalinowski J."/>
            <person name="Ruckert C."/>
        </authorList>
    </citation>
    <scope>NUCLEOTIDE SEQUENCE [LARGE SCALE GENOMIC DNA]</scope>
    <source>
        <strain evidence="2 3">NBRC 110095</strain>
    </source>
</reference>
<evidence type="ECO:0000256" key="1">
    <source>
        <dbReference type="SAM" id="Phobius"/>
    </source>
</evidence>
<keyword evidence="1" id="KW-0472">Membrane</keyword>
<gene>
    <name evidence="2" type="ORF">GCM10007877_33710</name>
</gene>
<name>A0AA37WQQ3_9GAMM</name>
<organism evidence="2 3">
    <name type="scientific">Marinibactrum halimedae</name>
    <dbReference type="NCBI Taxonomy" id="1444977"/>
    <lineage>
        <taxon>Bacteria</taxon>
        <taxon>Pseudomonadati</taxon>
        <taxon>Pseudomonadota</taxon>
        <taxon>Gammaproteobacteria</taxon>
        <taxon>Cellvibrionales</taxon>
        <taxon>Cellvibrionaceae</taxon>
        <taxon>Marinibactrum</taxon>
    </lineage>
</organism>
<keyword evidence="3" id="KW-1185">Reference proteome</keyword>
<dbReference type="EMBL" id="BSPD01000085">
    <property type="protein sequence ID" value="GLS27652.1"/>
    <property type="molecule type" value="Genomic_DNA"/>
</dbReference>
<proteinExistence type="predicted"/>